<gene>
    <name evidence="1" type="ORF">C0V82_00335</name>
</gene>
<dbReference type="InterPro" id="IPR025961">
    <property type="entry name" value="Metal_resist"/>
</dbReference>
<organism evidence="1 2">
    <name type="scientific">Niveispirillum cyanobacteriorum</name>
    <dbReference type="NCBI Taxonomy" id="1612173"/>
    <lineage>
        <taxon>Bacteria</taxon>
        <taxon>Pseudomonadati</taxon>
        <taxon>Pseudomonadota</taxon>
        <taxon>Alphaproteobacteria</taxon>
        <taxon>Rhodospirillales</taxon>
        <taxon>Azospirillaceae</taxon>
        <taxon>Niveispirillum</taxon>
    </lineage>
</organism>
<dbReference type="KEGG" id="ncb:C0V82_00335"/>
<keyword evidence="2" id="KW-1185">Reference proteome</keyword>
<dbReference type="EMBL" id="CP025611">
    <property type="protein sequence ID" value="AUN28873.1"/>
    <property type="molecule type" value="Genomic_DNA"/>
</dbReference>
<proteinExistence type="predicted"/>
<name>A0A2K9N6U8_9PROT</name>
<dbReference type="Proteomes" id="UP000234752">
    <property type="component" value="Chromosome eg_1"/>
</dbReference>
<dbReference type="RefSeq" id="WP_102110635.1">
    <property type="nucleotide sequence ID" value="NZ_BMGN01000005.1"/>
</dbReference>
<dbReference type="AlphaFoldDB" id="A0A2K9N6U8"/>
<dbReference type="Pfam" id="PF13801">
    <property type="entry name" value="Metal_resist"/>
    <property type="match status" value="1"/>
</dbReference>
<reference evidence="1 2" key="1">
    <citation type="submission" date="2017-12" db="EMBL/GenBank/DDBJ databases">
        <title>Genomes of bacteria within cyanobacterial aggregates.</title>
        <authorList>
            <person name="Cai H."/>
        </authorList>
    </citation>
    <scope>NUCLEOTIDE SEQUENCE [LARGE SCALE GENOMIC DNA]</scope>
    <source>
        <strain evidence="1 2">TH16</strain>
    </source>
</reference>
<evidence type="ECO:0000313" key="2">
    <source>
        <dbReference type="Proteomes" id="UP000234752"/>
    </source>
</evidence>
<protein>
    <submittedName>
        <fullName evidence="1">Uncharacterized protein</fullName>
    </submittedName>
</protein>
<dbReference type="OrthoDB" id="7364894at2"/>
<sequence length="160" mass="16974">MKRSTLILSVLLVLSAAGNLAVLGIFAGHWLRGGSAGGGPPSSVERLMGLVPEPLRPEIDQAMRPKDEEVKAQMEAFRAARRAVTETLRQRPFDAAAAEAALADLRQVTGRAQERLHRTIVERMAAAQAAGTLPPPPQRGGKGKPDKDGPHHPPPPPPGN</sequence>
<evidence type="ECO:0000313" key="1">
    <source>
        <dbReference type="EMBL" id="AUN28873.1"/>
    </source>
</evidence>
<accession>A0A2K9N6U8</accession>